<organism evidence="2 3">
    <name type="scientific">Thelohanellus kitauei</name>
    <name type="common">Myxosporean</name>
    <dbReference type="NCBI Taxonomy" id="669202"/>
    <lineage>
        <taxon>Eukaryota</taxon>
        <taxon>Metazoa</taxon>
        <taxon>Cnidaria</taxon>
        <taxon>Myxozoa</taxon>
        <taxon>Myxosporea</taxon>
        <taxon>Bivalvulida</taxon>
        <taxon>Platysporina</taxon>
        <taxon>Myxobolidae</taxon>
        <taxon>Thelohanellus</taxon>
    </lineage>
</organism>
<evidence type="ECO:0000313" key="2">
    <source>
        <dbReference type="EMBL" id="KII71695.1"/>
    </source>
</evidence>
<comment type="caution">
    <text evidence="2">The sequence shown here is derived from an EMBL/GenBank/DDBJ whole genome shotgun (WGS) entry which is preliminary data.</text>
</comment>
<evidence type="ECO:0000313" key="3">
    <source>
        <dbReference type="Proteomes" id="UP000031668"/>
    </source>
</evidence>
<dbReference type="Proteomes" id="UP000031668">
    <property type="component" value="Unassembled WGS sequence"/>
</dbReference>
<name>A0A0C2N5W2_THEKT</name>
<keyword evidence="1" id="KW-0472">Membrane</keyword>
<protein>
    <submittedName>
        <fullName evidence="2">Uncharacterized protein</fullName>
    </submittedName>
</protein>
<keyword evidence="1" id="KW-0812">Transmembrane</keyword>
<proteinExistence type="predicted"/>
<sequence length="112" mass="13317">MVFACHYGELKNGLEGHYGLTSVGLLLAINIFAYYIKNNWYIYKLEPNKSETNKNDFRHLYVKSIQFKRFDSRLECHILSWVHINNYTRESIGILRYYAALTNEFFNPRNAL</sequence>
<keyword evidence="1" id="KW-1133">Transmembrane helix</keyword>
<accession>A0A0C2N5W2</accession>
<dbReference type="AlphaFoldDB" id="A0A0C2N5W2"/>
<gene>
    <name evidence="2" type="ORF">RF11_01592</name>
</gene>
<dbReference type="EMBL" id="JWZT01001661">
    <property type="protein sequence ID" value="KII71695.1"/>
    <property type="molecule type" value="Genomic_DNA"/>
</dbReference>
<reference evidence="2 3" key="1">
    <citation type="journal article" date="2014" name="Genome Biol. Evol.">
        <title>The genome of the myxosporean Thelohanellus kitauei shows adaptations to nutrient acquisition within its fish host.</title>
        <authorList>
            <person name="Yang Y."/>
            <person name="Xiong J."/>
            <person name="Zhou Z."/>
            <person name="Huo F."/>
            <person name="Miao W."/>
            <person name="Ran C."/>
            <person name="Liu Y."/>
            <person name="Zhang J."/>
            <person name="Feng J."/>
            <person name="Wang M."/>
            <person name="Wang M."/>
            <person name="Wang L."/>
            <person name="Yao B."/>
        </authorList>
    </citation>
    <scope>NUCLEOTIDE SEQUENCE [LARGE SCALE GENOMIC DNA]</scope>
    <source>
        <strain evidence="2">Wuqing</strain>
    </source>
</reference>
<feature type="transmembrane region" description="Helical" evidence="1">
    <location>
        <begin position="17"/>
        <end position="36"/>
    </location>
</feature>
<keyword evidence="3" id="KW-1185">Reference proteome</keyword>
<evidence type="ECO:0000256" key="1">
    <source>
        <dbReference type="SAM" id="Phobius"/>
    </source>
</evidence>